<dbReference type="EMBL" id="CAJNOQ010005454">
    <property type="protein sequence ID" value="CAF1099311.1"/>
    <property type="molecule type" value="Genomic_DNA"/>
</dbReference>
<keyword evidence="3" id="KW-1185">Reference proteome</keyword>
<dbReference type="Gene3D" id="2.120.10.70">
    <property type="entry name" value="Fucose-specific lectin"/>
    <property type="match status" value="1"/>
</dbReference>
<evidence type="ECO:0000313" key="1">
    <source>
        <dbReference type="EMBL" id="CAF1099311.1"/>
    </source>
</evidence>
<dbReference type="Proteomes" id="UP000663829">
    <property type="component" value="Unassembled WGS sequence"/>
</dbReference>
<evidence type="ECO:0000313" key="3">
    <source>
        <dbReference type="Proteomes" id="UP000663829"/>
    </source>
</evidence>
<reference evidence="1" key="1">
    <citation type="submission" date="2021-02" db="EMBL/GenBank/DDBJ databases">
        <authorList>
            <person name="Nowell W R."/>
        </authorList>
    </citation>
    <scope>NUCLEOTIDE SEQUENCE</scope>
</reference>
<accession>A0A814NW89</accession>
<comment type="caution">
    <text evidence="1">The sequence shown here is derived from an EMBL/GenBank/DDBJ whole genome shotgun (WGS) entry which is preliminary data.</text>
</comment>
<sequence>MPYSFPTVYRSKVHNNNVLFLLSLFAAGVLSNIQWNSGSYTGWNTNSNTPPTIVTLGNNLHIFFQDTNGNGLQHIISSDAGTTWQQANPFHPPFTLSSAPCALVYNEQIHVLFRDGNGNGILHAYSTDGSTFIGDTPFYIGQNCDGQPQIASSSLTNGIVVLAAVDHAGNGIVRSTTNPLLMASSY</sequence>
<dbReference type="AlphaFoldDB" id="A0A814NW89"/>
<protein>
    <recommendedName>
        <fullName evidence="4">Exo-alpha-sialidase</fullName>
    </recommendedName>
</protein>
<name>A0A814NW89_9BILA</name>
<evidence type="ECO:0008006" key="4">
    <source>
        <dbReference type="Google" id="ProtNLM"/>
    </source>
</evidence>
<dbReference type="SUPFAM" id="SSF89372">
    <property type="entry name" value="Fucose-specific lectin"/>
    <property type="match status" value="1"/>
</dbReference>
<evidence type="ECO:0000313" key="2">
    <source>
        <dbReference type="EMBL" id="CAF3864347.1"/>
    </source>
</evidence>
<gene>
    <name evidence="1" type="ORF">GPM918_LOCUS18664</name>
    <name evidence="2" type="ORF">SRO942_LOCUS18661</name>
</gene>
<organism evidence="1 3">
    <name type="scientific">Didymodactylos carnosus</name>
    <dbReference type="NCBI Taxonomy" id="1234261"/>
    <lineage>
        <taxon>Eukaryota</taxon>
        <taxon>Metazoa</taxon>
        <taxon>Spiralia</taxon>
        <taxon>Gnathifera</taxon>
        <taxon>Rotifera</taxon>
        <taxon>Eurotatoria</taxon>
        <taxon>Bdelloidea</taxon>
        <taxon>Philodinida</taxon>
        <taxon>Philodinidae</taxon>
        <taxon>Didymodactylos</taxon>
    </lineage>
</organism>
<proteinExistence type="predicted"/>
<dbReference type="EMBL" id="CAJOBC010005454">
    <property type="protein sequence ID" value="CAF3864347.1"/>
    <property type="molecule type" value="Genomic_DNA"/>
</dbReference>
<dbReference type="Proteomes" id="UP000681722">
    <property type="component" value="Unassembled WGS sequence"/>
</dbReference>